<organism evidence="2 3">
    <name type="scientific">Methylibium petroleiphilum (strain ATCC BAA-1232 / LMG 22953 / PM1)</name>
    <dbReference type="NCBI Taxonomy" id="420662"/>
    <lineage>
        <taxon>Bacteria</taxon>
        <taxon>Pseudomonadati</taxon>
        <taxon>Pseudomonadota</taxon>
        <taxon>Betaproteobacteria</taxon>
        <taxon>Burkholderiales</taxon>
        <taxon>Sphaerotilaceae</taxon>
        <taxon>Methylibium</taxon>
    </lineage>
</organism>
<dbReference type="KEGG" id="mpt:Mpe_A1892"/>
<accession>A2SH11</accession>
<reference evidence="2 3" key="1">
    <citation type="journal article" date="2007" name="J. Bacteriol.">
        <title>Whole-genome analysis of the methyl tert-butyl ether-degrading beta-proteobacterium Methylibium petroleiphilum PM1.</title>
        <authorList>
            <person name="Kane S.R."/>
            <person name="Chakicherla A.Y."/>
            <person name="Chain P.S.G."/>
            <person name="Schmidt R."/>
            <person name="Shin M.W."/>
            <person name="Legler T.C."/>
            <person name="Scow K.M."/>
            <person name="Larimer F.W."/>
            <person name="Lucas S.M."/>
            <person name="Richardson P.M."/>
            <person name="Hristova K.R."/>
        </authorList>
    </citation>
    <scope>NUCLEOTIDE SEQUENCE [LARGE SCALE GENOMIC DNA]</scope>
    <source>
        <strain evidence="3">ATCC BAA-1232 / LMG 22953 / PM1</strain>
    </source>
</reference>
<dbReference type="STRING" id="420662.Mpe_A1892"/>
<sequence>MTPRTRLRLAWGALALLALAAVIDGWRWQDKQRDNAMIRAGIAERPDPTARAELRFAHATELARRGEHEAAIDAYRVLQDDSALGRAARYNAANQLLLQALVLRGSALPGQALPLIELAKASYREVLRQDPEHWEARYNLERAQRLQPDPDDADPDAGGPPENAERAATTMRGVSRGLP</sequence>
<dbReference type="AlphaFoldDB" id="A2SH11"/>
<dbReference type="SUPFAM" id="SSF48452">
    <property type="entry name" value="TPR-like"/>
    <property type="match status" value="1"/>
</dbReference>
<evidence type="ECO:0000313" key="3">
    <source>
        <dbReference type="Proteomes" id="UP000000366"/>
    </source>
</evidence>
<dbReference type="InterPro" id="IPR011990">
    <property type="entry name" value="TPR-like_helical_dom_sf"/>
</dbReference>
<protein>
    <submittedName>
        <fullName evidence="2">MxaK protein, putative</fullName>
    </submittedName>
</protein>
<evidence type="ECO:0000256" key="1">
    <source>
        <dbReference type="SAM" id="MobiDB-lite"/>
    </source>
</evidence>
<dbReference type="HOGENOM" id="CLU_114479_0_0_4"/>
<proteinExistence type="predicted"/>
<dbReference type="Gene3D" id="1.25.40.10">
    <property type="entry name" value="Tetratricopeptide repeat domain"/>
    <property type="match status" value="1"/>
</dbReference>
<dbReference type="EMBL" id="CP000555">
    <property type="protein sequence ID" value="ABM94850.1"/>
    <property type="molecule type" value="Genomic_DNA"/>
</dbReference>
<keyword evidence="3" id="KW-1185">Reference proteome</keyword>
<dbReference type="RefSeq" id="WP_011829487.1">
    <property type="nucleotide sequence ID" value="NC_008825.1"/>
</dbReference>
<dbReference type="Proteomes" id="UP000000366">
    <property type="component" value="Chromosome"/>
</dbReference>
<evidence type="ECO:0000313" key="2">
    <source>
        <dbReference type="EMBL" id="ABM94850.1"/>
    </source>
</evidence>
<dbReference type="eggNOG" id="ENOG503165X">
    <property type="taxonomic scope" value="Bacteria"/>
</dbReference>
<name>A2SH11_METPP</name>
<feature type="region of interest" description="Disordered" evidence="1">
    <location>
        <begin position="141"/>
        <end position="179"/>
    </location>
</feature>
<gene>
    <name evidence="2" type="ordered locus">Mpe_A1892</name>
</gene>